<keyword evidence="3 8" id="KW-1134">Transmembrane beta strand</keyword>
<sequence length="1152" mass="126709">MKNLAYGDAIARCSQTITHVPINWGFIMKVSGIWSFFMISCLQLLLAREGKSQKLEQTRIALELKDESLSTAFRKIEQQTTFRFAYRNEQVAAFDSIRLEKATRSLQQTLQLLLTDTGLGFMEVDGNIVILSAPKSGASPETKPSPEDKGDGINATVKGRVVNEKGEPLPGVSVKIRNTNNGGVTDANGYFELNAPDDAVLIISYIGYEQQEVRVGRSANLNIRLEPVNKGLNEVIVVGYGTQRKKDVTGAVSSIKTDELPVSSNSSITHMLAGRAAGLTVTQNSAQPGGGVTVLVRGAASTGAGNEPLYVLDGFPLSNDNVEPGSGNRYQYGSRDVLSSISPYDIASIEVLKDASATAIYGARAANGVVLITTKKGKLGRPVVSYNGNYSVQQISKKMDLMNAKEFMTEANRFVYEKWLVENKIAPYGNTDPAGVTPYTPWYGPDKVAAAGAGTDWYDLVTRQGSIQQHNVSVSGGSDGTRYLVSGNYFNQAGVVKNSDFTRYAVRTNLEQKLSNRFTMGLNLMMNQITNSNVPLGTQDWENAGILTSALTYDPTIPVRDANGKYMISPGQASMPNPVSLLEVNDVTVTKRLLGNVFMTADIVSGLQARMSVGIDNQIGKRTTYLPRTTLYGSQVDGQASINENNKLDKLFNATLNYKKTLFDDKHSLDALVGYEYQEFMGDGFSAGSSGFFTDAFLYNSLGAGEVAGPSTVGSYKDKNKLASYFGRVNYTIAEKYYLTLTGRIDGSTKFGANNKYAFFPSAAFSWRVIEEPFMKQQSYVSDLKLRLSYGSTGNQNIGQNALAFYQADWHGYVYGNNAISTGAYLSQIANPNLKWETTTGANIGLDFGLLNNRITGSVDYYQKVVKDLLAFRRLPSFMQVQTVADNIGKTQSKGWEFALHSQNLEGAFRWNTDITFTRFVDTWKERNPDVVLALYEKNSDPIRARYGYLTDGLLQVGEKAPAYMPALLPGQEKLKDVNGDGKLTQEDQQLLGTTDPGFSVGFGNSFSYKNFDLNIFFYGMFDRKVYNANRDSWGVSNVARLTTGYNLLREVKDRWAHDNTGAYLPSGMVSPYPGSAYWLWQNGGFLRCKSISLGYNLPAPLIKSVFSKCRIYTDLGNPFVFTRYTGIDPETDSKAGYPNQRTYSFGIDVTF</sequence>
<feature type="domain" description="TonB-dependent receptor plug" evidence="13">
    <location>
        <begin position="245"/>
        <end position="369"/>
    </location>
</feature>
<dbReference type="EMBL" id="JBEXAC010000001">
    <property type="protein sequence ID" value="MET6997087.1"/>
    <property type="molecule type" value="Genomic_DNA"/>
</dbReference>
<dbReference type="InterPro" id="IPR012910">
    <property type="entry name" value="Plug_dom"/>
</dbReference>
<organism evidence="14 15">
    <name type="scientific">Chitinophaga defluvii</name>
    <dbReference type="NCBI Taxonomy" id="3163343"/>
    <lineage>
        <taxon>Bacteria</taxon>
        <taxon>Pseudomonadati</taxon>
        <taxon>Bacteroidota</taxon>
        <taxon>Chitinophagia</taxon>
        <taxon>Chitinophagales</taxon>
        <taxon>Chitinophagaceae</taxon>
        <taxon>Chitinophaga</taxon>
    </lineage>
</organism>
<protein>
    <submittedName>
        <fullName evidence="14">TonB-dependent receptor</fullName>
    </submittedName>
</protein>
<gene>
    <name evidence="14" type="ORF">ABR189_06890</name>
</gene>
<dbReference type="Pfam" id="PF00593">
    <property type="entry name" value="TonB_dep_Rec_b-barrel"/>
    <property type="match status" value="1"/>
</dbReference>
<comment type="similarity">
    <text evidence="8 9">Belongs to the TonB-dependent receptor family.</text>
</comment>
<reference evidence="14 15" key="1">
    <citation type="submission" date="2024-06" db="EMBL/GenBank/DDBJ databases">
        <title>Chitinophaga defluvii sp. nov., isolated from municipal sewage.</title>
        <authorList>
            <person name="Zhang L."/>
        </authorList>
    </citation>
    <scope>NUCLEOTIDE SEQUENCE [LARGE SCALE GENOMIC DNA]</scope>
    <source>
        <strain evidence="14 15">H8</strain>
    </source>
</reference>
<evidence type="ECO:0000256" key="7">
    <source>
        <dbReference type="ARBA" id="ARBA00023237"/>
    </source>
</evidence>
<dbReference type="NCBIfam" id="TIGR04057">
    <property type="entry name" value="SusC_RagA_signa"/>
    <property type="match status" value="1"/>
</dbReference>
<dbReference type="InterPro" id="IPR008969">
    <property type="entry name" value="CarboxyPept-like_regulatory"/>
</dbReference>
<evidence type="ECO:0000256" key="11">
    <source>
        <dbReference type="SAM" id="Phobius"/>
    </source>
</evidence>
<dbReference type="SUPFAM" id="SSF56935">
    <property type="entry name" value="Porins"/>
    <property type="match status" value="1"/>
</dbReference>
<name>A0ABV2T3A8_9BACT</name>
<feature type="transmembrane region" description="Helical" evidence="11">
    <location>
        <begin position="26"/>
        <end position="47"/>
    </location>
</feature>
<keyword evidence="11" id="KW-1133">Transmembrane helix</keyword>
<dbReference type="InterPro" id="IPR039426">
    <property type="entry name" value="TonB-dep_rcpt-like"/>
</dbReference>
<evidence type="ECO:0000256" key="9">
    <source>
        <dbReference type="RuleBase" id="RU003357"/>
    </source>
</evidence>
<dbReference type="Pfam" id="PF07715">
    <property type="entry name" value="Plug"/>
    <property type="match status" value="1"/>
</dbReference>
<comment type="subcellular location">
    <subcellularLocation>
        <location evidence="1 8">Cell outer membrane</location>
        <topology evidence="1 8">Multi-pass membrane protein</topology>
    </subcellularLocation>
</comment>
<feature type="region of interest" description="Disordered" evidence="10">
    <location>
        <begin position="135"/>
        <end position="154"/>
    </location>
</feature>
<keyword evidence="15" id="KW-1185">Reference proteome</keyword>
<comment type="caution">
    <text evidence="14">The sequence shown here is derived from an EMBL/GenBank/DDBJ whole genome shotgun (WGS) entry which is preliminary data.</text>
</comment>
<keyword evidence="14" id="KW-0675">Receptor</keyword>
<keyword evidence="2 8" id="KW-0813">Transport</keyword>
<dbReference type="InterPro" id="IPR023997">
    <property type="entry name" value="TonB-dep_OMP_SusC/RagA_CS"/>
</dbReference>
<dbReference type="InterPro" id="IPR023996">
    <property type="entry name" value="TonB-dep_OMP_SusC/RagA"/>
</dbReference>
<dbReference type="InterPro" id="IPR037066">
    <property type="entry name" value="Plug_dom_sf"/>
</dbReference>
<dbReference type="Gene3D" id="2.60.40.1120">
    <property type="entry name" value="Carboxypeptidase-like, regulatory domain"/>
    <property type="match status" value="1"/>
</dbReference>
<keyword evidence="7 8" id="KW-0998">Cell outer membrane</keyword>
<dbReference type="PROSITE" id="PS52016">
    <property type="entry name" value="TONB_DEPENDENT_REC_3"/>
    <property type="match status" value="1"/>
</dbReference>
<dbReference type="SUPFAM" id="SSF49464">
    <property type="entry name" value="Carboxypeptidase regulatory domain-like"/>
    <property type="match status" value="1"/>
</dbReference>
<keyword evidence="6 8" id="KW-0472">Membrane</keyword>
<evidence type="ECO:0000313" key="15">
    <source>
        <dbReference type="Proteomes" id="UP001549749"/>
    </source>
</evidence>
<dbReference type="NCBIfam" id="TIGR04056">
    <property type="entry name" value="OMP_RagA_SusC"/>
    <property type="match status" value="1"/>
</dbReference>
<keyword evidence="5 9" id="KW-0798">TonB box</keyword>
<evidence type="ECO:0000256" key="8">
    <source>
        <dbReference type="PROSITE-ProRule" id="PRU01360"/>
    </source>
</evidence>
<evidence type="ECO:0000256" key="6">
    <source>
        <dbReference type="ARBA" id="ARBA00023136"/>
    </source>
</evidence>
<keyword evidence="4 8" id="KW-0812">Transmembrane</keyword>
<dbReference type="InterPro" id="IPR036942">
    <property type="entry name" value="Beta-barrel_TonB_sf"/>
</dbReference>
<proteinExistence type="inferred from homology"/>
<evidence type="ECO:0000256" key="2">
    <source>
        <dbReference type="ARBA" id="ARBA00022448"/>
    </source>
</evidence>
<evidence type="ECO:0000256" key="10">
    <source>
        <dbReference type="SAM" id="MobiDB-lite"/>
    </source>
</evidence>
<dbReference type="Pfam" id="PF13715">
    <property type="entry name" value="CarbopepD_reg_2"/>
    <property type="match status" value="1"/>
</dbReference>
<evidence type="ECO:0000256" key="5">
    <source>
        <dbReference type="ARBA" id="ARBA00023077"/>
    </source>
</evidence>
<evidence type="ECO:0000259" key="13">
    <source>
        <dbReference type="Pfam" id="PF07715"/>
    </source>
</evidence>
<dbReference type="InterPro" id="IPR000531">
    <property type="entry name" value="Beta-barrel_TonB"/>
</dbReference>
<evidence type="ECO:0000313" key="14">
    <source>
        <dbReference type="EMBL" id="MET6997087.1"/>
    </source>
</evidence>
<evidence type="ECO:0000256" key="4">
    <source>
        <dbReference type="ARBA" id="ARBA00022692"/>
    </source>
</evidence>
<dbReference type="RefSeq" id="WP_354659727.1">
    <property type="nucleotide sequence ID" value="NZ_JBEXAC010000001.1"/>
</dbReference>
<dbReference type="Gene3D" id="2.170.130.10">
    <property type="entry name" value="TonB-dependent receptor, plug domain"/>
    <property type="match status" value="1"/>
</dbReference>
<evidence type="ECO:0000256" key="1">
    <source>
        <dbReference type="ARBA" id="ARBA00004571"/>
    </source>
</evidence>
<evidence type="ECO:0000259" key="12">
    <source>
        <dbReference type="Pfam" id="PF00593"/>
    </source>
</evidence>
<evidence type="ECO:0000256" key="3">
    <source>
        <dbReference type="ARBA" id="ARBA00022452"/>
    </source>
</evidence>
<accession>A0ABV2T3A8</accession>
<dbReference type="Gene3D" id="3.55.50.30">
    <property type="match status" value="1"/>
</dbReference>
<dbReference type="Proteomes" id="UP001549749">
    <property type="component" value="Unassembled WGS sequence"/>
</dbReference>
<feature type="domain" description="TonB-dependent receptor-like beta-barrel" evidence="12">
    <location>
        <begin position="632"/>
        <end position="920"/>
    </location>
</feature>
<dbReference type="Gene3D" id="2.40.170.20">
    <property type="entry name" value="TonB-dependent receptor, beta-barrel domain"/>
    <property type="match status" value="1"/>
</dbReference>